<sequence length="149" mass="17694">MQQKFEPAPEPSPDAQIQYYKSLAQLSEERAREIRRVAALERARLEERLLEQRPTLDAYAADLEWLKMQCERHKERSERFKERAERLKKELADTKARLKVLEQAQNRIAASRAHRIAEAYSRYVQTSSGPARALRWMRGVLLRLKHLRR</sequence>
<keyword evidence="1" id="KW-0175">Coiled coil</keyword>
<name>A0ABW9Z2M5_9HYPH</name>
<evidence type="ECO:0000313" key="2">
    <source>
        <dbReference type="EMBL" id="NBJ24889.1"/>
    </source>
</evidence>
<feature type="coiled-coil region" evidence="1">
    <location>
        <begin position="23"/>
        <end position="104"/>
    </location>
</feature>
<gene>
    <name evidence="2" type="ORF">GR303_11045</name>
</gene>
<keyword evidence="3" id="KW-1185">Reference proteome</keyword>
<organism evidence="2 3">
    <name type="scientific">Microvirga arsenatis</name>
    <dbReference type="NCBI Taxonomy" id="2692265"/>
    <lineage>
        <taxon>Bacteria</taxon>
        <taxon>Pseudomonadati</taxon>
        <taxon>Pseudomonadota</taxon>
        <taxon>Alphaproteobacteria</taxon>
        <taxon>Hyphomicrobiales</taxon>
        <taxon>Methylobacteriaceae</taxon>
        <taxon>Microvirga</taxon>
    </lineage>
</organism>
<dbReference type="EMBL" id="JAAAXJ010000004">
    <property type="protein sequence ID" value="NBJ24889.1"/>
    <property type="molecule type" value="Genomic_DNA"/>
</dbReference>
<protein>
    <submittedName>
        <fullName evidence="2">Uncharacterized protein</fullName>
    </submittedName>
</protein>
<dbReference type="RefSeq" id="WP_161721892.1">
    <property type="nucleotide sequence ID" value="NZ_JAAAXI010000003.1"/>
</dbReference>
<accession>A0ABW9Z2M5</accession>
<reference evidence="2 3" key="1">
    <citation type="submission" date="2020-01" db="EMBL/GenBank/DDBJ databases">
        <title>Microvirga sp. nov., an arsenate reduction bacterium isolated from Tibet hotspring sediments.</title>
        <authorList>
            <person name="Yuan C.-G."/>
        </authorList>
    </citation>
    <scope>NUCLEOTIDE SEQUENCE [LARGE SCALE GENOMIC DNA]</scope>
    <source>
        <strain evidence="2 3">SYSU G3D203</strain>
    </source>
</reference>
<comment type="caution">
    <text evidence="2">The sequence shown here is derived from an EMBL/GenBank/DDBJ whole genome shotgun (WGS) entry which is preliminary data.</text>
</comment>
<proteinExistence type="predicted"/>
<evidence type="ECO:0000256" key="1">
    <source>
        <dbReference type="SAM" id="Coils"/>
    </source>
</evidence>
<dbReference type="Proteomes" id="UP000818323">
    <property type="component" value="Unassembled WGS sequence"/>
</dbReference>
<evidence type="ECO:0000313" key="3">
    <source>
        <dbReference type="Proteomes" id="UP000818323"/>
    </source>
</evidence>